<dbReference type="PANTHER" id="PTHR13237:SF9">
    <property type="entry name" value="NEUROGUIDIN"/>
    <property type="match status" value="1"/>
</dbReference>
<dbReference type="GO" id="GO:0032040">
    <property type="term" value="C:small-subunit processome"/>
    <property type="evidence" value="ECO:0007669"/>
    <property type="project" value="TreeGrafter"/>
</dbReference>
<protein>
    <recommendedName>
        <fullName evidence="4">Neuroguidin</fullName>
    </recommendedName>
</protein>
<dbReference type="OrthoDB" id="203440at2759"/>
<feature type="region of interest" description="Disordered" evidence="1">
    <location>
        <begin position="76"/>
        <end position="100"/>
    </location>
</feature>
<evidence type="ECO:0000313" key="3">
    <source>
        <dbReference type="Proteomes" id="UP000567179"/>
    </source>
</evidence>
<feature type="compositionally biased region" description="Gly residues" evidence="1">
    <location>
        <begin position="285"/>
        <end position="294"/>
    </location>
</feature>
<evidence type="ECO:0008006" key="4">
    <source>
        <dbReference type="Google" id="ProtNLM"/>
    </source>
</evidence>
<gene>
    <name evidence="2" type="ORF">D9619_005837</name>
</gene>
<dbReference type="AlphaFoldDB" id="A0A8H5BVQ2"/>
<sequence>MDDAVKHDEAQLCEVLETMTGSLAAARASLKSIKQNPENLDVKDGISLLSLKHHLLLSYLQSLVLVAARRVVGDSLNERTPPTQPFGTEGREARGSHPGDLIDSMIENRIVLEKVEVLEGKMRYQLEKLVRLADEPAKTSVADDPLAFRPNPMSLMPTETESAAASTSKVKTGYRDTGDDDTGGDGIYRPPRLAPMPYTEKSSKNKDRKNRAPVPSALANLAADPSQPFLESTSGLGGAPSMASGRAQYLKRLKDFEEENFTRVIMKKSDAKRRARDEEDLALGGDLGGGAGVGGRRRAGGLADEFGEVLRSVSRATGGRGQGDGYEELRQRSKKKDVLERSRSKRDMSDDEPIDEPRMKKRSRFELETKVSKKKANRR</sequence>
<reference evidence="2 3" key="1">
    <citation type="journal article" date="2020" name="ISME J.">
        <title>Uncovering the hidden diversity of litter-decomposition mechanisms in mushroom-forming fungi.</title>
        <authorList>
            <person name="Floudas D."/>
            <person name="Bentzer J."/>
            <person name="Ahren D."/>
            <person name="Johansson T."/>
            <person name="Persson P."/>
            <person name="Tunlid A."/>
        </authorList>
    </citation>
    <scope>NUCLEOTIDE SEQUENCE [LARGE SCALE GENOMIC DNA]</scope>
    <source>
        <strain evidence="2 3">CBS 101986</strain>
    </source>
</reference>
<feature type="compositionally biased region" description="Polar residues" evidence="1">
    <location>
        <begin position="158"/>
        <end position="170"/>
    </location>
</feature>
<feature type="region of interest" description="Disordered" evidence="1">
    <location>
        <begin position="158"/>
        <end position="212"/>
    </location>
</feature>
<keyword evidence="3" id="KW-1185">Reference proteome</keyword>
<name>A0A8H5BVQ2_9AGAR</name>
<dbReference type="GO" id="GO:0000462">
    <property type="term" value="P:maturation of SSU-rRNA from tricistronic rRNA transcript (SSU-rRNA, 5.8S rRNA, LSU-rRNA)"/>
    <property type="evidence" value="ECO:0007669"/>
    <property type="project" value="TreeGrafter"/>
</dbReference>
<dbReference type="Proteomes" id="UP000567179">
    <property type="component" value="Unassembled WGS sequence"/>
</dbReference>
<feature type="region of interest" description="Disordered" evidence="1">
    <location>
        <begin position="268"/>
        <end position="299"/>
    </location>
</feature>
<comment type="caution">
    <text evidence="2">The sequence shown here is derived from an EMBL/GenBank/DDBJ whole genome shotgun (WGS) entry which is preliminary data.</text>
</comment>
<dbReference type="Pfam" id="PF04000">
    <property type="entry name" value="Sas10_Utp3"/>
    <property type="match status" value="1"/>
</dbReference>
<proteinExistence type="predicted"/>
<organism evidence="2 3">
    <name type="scientific">Psilocybe cf. subviscida</name>
    <dbReference type="NCBI Taxonomy" id="2480587"/>
    <lineage>
        <taxon>Eukaryota</taxon>
        <taxon>Fungi</taxon>
        <taxon>Dikarya</taxon>
        <taxon>Basidiomycota</taxon>
        <taxon>Agaricomycotina</taxon>
        <taxon>Agaricomycetes</taxon>
        <taxon>Agaricomycetidae</taxon>
        <taxon>Agaricales</taxon>
        <taxon>Agaricineae</taxon>
        <taxon>Strophariaceae</taxon>
        <taxon>Psilocybe</taxon>
    </lineage>
</organism>
<dbReference type="PANTHER" id="PTHR13237">
    <property type="entry name" value="SOMETHING ABOUT SILENCING PROTEIN 10-RELATED"/>
    <property type="match status" value="1"/>
</dbReference>
<feature type="compositionally biased region" description="Basic and acidic residues" evidence="1">
    <location>
        <begin position="327"/>
        <end position="348"/>
    </location>
</feature>
<dbReference type="EMBL" id="JAACJJ010000001">
    <property type="protein sequence ID" value="KAF5330440.1"/>
    <property type="molecule type" value="Genomic_DNA"/>
</dbReference>
<feature type="region of interest" description="Disordered" evidence="1">
    <location>
        <begin position="312"/>
        <end position="379"/>
    </location>
</feature>
<evidence type="ECO:0000313" key="2">
    <source>
        <dbReference type="EMBL" id="KAF5330440.1"/>
    </source>
</evidence>
<evidence type="ECO:0000256" key="1">
    <source>
        <dbReference type="SAM" id="MobiDB-lite"/>
    </source>
</evidence>
<accession>A0A8H5BVQ2</accession>
<dbReference type="InterPro" id="IPR007146">
    <property type="entry name" value="Sas10/Utp3/C1D"/>
</dbReference>